<gene>
    <name evidence="3" type="ordered locus">Daro_2629</name>
</gene>
<sequence>MFRRFCFRSRSLVAMLLALCLVSASLWGYSAEAMADALSDETSIAVSGGGSGDHTSTEKLCNHGCHAQTHLTGLESSAQTFVLPSADVVFNSEGGIDLPTQSGDSLFRPPRSAFQA</sequence>
<dbReference type="HOGENOM" id="CLU_2092772_0_0_4"/>
<feature type="signal peptide" evidence="2">
    <location>
        <begin position="1"/>
        <end position="35"/>
    </location>
</feature>
<evidence type="ECO:0008006" key="4">
    <source>
        <dbReference type="Google" id="ProtNLM"/>
    </source>
</evidence>
<dbReference type="EMBL" id="CP000089">
    <property type="protein sequence ID" value="AAZ47359.1"/>
    <property type="molecule type" value="Genomic_DNA"/>
</dbReference>
<feature type="region of interest" description="Disordered" evidence="1">
    <location>
        <begin position="97"/>
        <end position="116"/>
    </location>
</feature>
<evidence type="ECO:0000313" key="3">
    <source>
        <dbReference type="EMBL" id="AAZ47359.1"/>
    </source>
</evidence>
<organism evidence="3">
    <name type="scientific">Dechloromonas aromatica (strain RCB)</name>
    <dbReference type="NCBI Taxonomy" id="159087"/>
    <lineage>
        <taxon>Bacteria</taxon>
        <taxon>Pseudomonadati</taxon>
        <taxon>Pseudomonadota</taxon>
        <taxon>Betaproteobacteria</taxon>
        <taxon>Rhodocyclales</taxon>
        <taxon>Azonexaceae</taxon>
        <taxon>Dechloromonas</taxon>
    </lineage>
</organism>
<protein>
    <recommendedName>
        <fullName evidence="4">Secreted protein</fullName>
    </recommendedName>
</protein>
<keyword evidence="2" id="KW-0732">Signal</keyword>
<dbReference type="STRING" id="159087.Daro_2629"/>
<dbReference type="OrthoDB" id="8563558at2"/>
<evidence type="ECO:0000256" key="2">
    <source>
        <dbReference type="SAM" id="SignalP"/>
    </source>
</evidence>
<feature type="chain" id="PRO_5004233075" description="Secreted protein" evidence="2">
    <location>
        <begin position="36"/>
        <end position="116"/>
    </location>
</feature>
<name>Q47CS2_DECAR</name>
<evidence type="ECO:0000256" key="1">
    <source>
        <dbReference type="SAM" id="MobiDB-lite"/>
    </source>
</evidence>
<dbReference type="AlphaFoldDB" id="Q47CS2"/>
<proteinExistence type="predicted"/>
<dbReference type="KEGG" id="dar:Daro_2629"/>
<accession>Q47CS2</accession>
<reference evidence="3" key="1">
    <citation type="submission" date="2005-08" db="EMBL/GenBank/DDBJ databases">
        <title>Complete sequence of Dechloromonas aromatica RCB.</title>
        <authorList>
            <person name="Salinero K.K."/>
            <person name="Copeland A."/>
            <person name="Lucas S."/>
            <person name="Lapidus A."/>
            <person name="Barry K."/>
            <person name="Detter J.C."/>
            <person name="Glavina T."/>
            <person name="Hammon N."/>
            <person name="Israni S."/>
            <person name="Pitluck S."/>
            <person name="Di Bartolo G."/>
            <person name="Trong S."/>
            <person name="Schmutz J."/>
            <person name="Larimer F."/>
            <person name="Land M."/>
            <person name="Ivanova N."/>
            <person name="Richardson P."/>
        </authorList>
    </citation>
    <scope>NUCLEOTIDE SEQUENCE</scope>
    <source>
        <strain evidence="3">RCB</strain>
    </source>
</reference>